<gene>
    <name evidence="1" type="ORF">LCGC14_2535270</name>
</gene>
<accession>A0A0F9D3V0</accession>
<organism evidence="1">
    <name type="scientific">marine sediment metagenome</name>
    <dbReference type="NCBI Taxonomy" id="412755"/>
    <lineage>
        <taxon>unclassified sequences</taxon>
        <taxon>metagenomes</taxon>
        <taxon>ecological metagenomes</taxon>
    </lineage>
</organism>
<feature type="non-terminal residue" evidence="1">
    <location>
        <position position="249"/>
    </location>
</feature>
<dbReference type="InterPro" id="IPR015915">
    <property type="entry name" value="Kelch-typ_b-propeller"/>
</dbReference>
<proteinExistence type="predicted"/>
<name>A0A0F9D3V0_9ZZZZ</name>
<protein>
    <submittedName>
        <fullName evidence="1">Uncharacterized protein</fullName>
    </submittedName>
</protein>
<dbReference type="EMBL" id="LAZR01041235">
    <property type="protein sequence ID" value="KKL12486.1"/>
    <property type="molecule type" value="Genomic_DNA"/>
</dbReference>
<dbReference type="InterPro" id="IPR011043">
    <property type="entry name" value="Gal_Oxase/kelch_b-propeller"/>
</dbReference>
<sequence length="249" mass="27472">MRTYLAAILAALATSLLGADVWAAEKIDFTTHPVNKWVKLSPRTGARIPRWQWEGSADYDPQRDLWIHQGGHDGGPQGFATFTMQLDTGLWRQRLCNTYPPGVCCVDASNVFDTANRLFVRFPGGTLGHGWQWSRGVRMKASHVWAYDSGADRWTNMRPGPYAEPAKYSREILGSLNSTGTYDPVHELVVSFAGQTSAGGTAALHVYDAYTNALTKMDAANRPSRRCGSALAYDAARDCLVMFGSQYDN</sequence>
<evidence type="ECO:0000313" key="1">
    <source>
        <dbReference type="EMBL" id="KKL12486.1"/>
    </source>
</evidence>
<comment type="caution">
    <text evidence="1">The sequence shown here is derived from an EMBL/GenBank/DDBJ whole genome shotgun (WGS) entry which is preliminary data.</text>
</comment>
<dbReference type="Gene3D" id="2.120.10.80">
    <property type="entry name" value="Kelch-type beta propeller"/>
    <property type="match status" value="1"/>
</dbReference>
<reference evidence="1" key="1">
    <citation type="journal article" date="2015" name="Nature">
        <title>Complex archaea that bridge the gap between prokaryotes and eukaryotes.</title>
        <authorList>
            <person name="Spang A."/>
            <person name="Saw J.H."/>
            <person name="Jorgensen S.L."/>
            <person name="Zaremba-Niedzwiedzka K."/>
            <person name="Martijn J."/>
            <person name="Lind A.E."/>
            <person name="van Eijk R."/>
            <person name="Schleper C."/>
            <person name="Guy L."/>
            <person name="Ettema T.J."/>
        </authorList>
    </citation>
    <scope>NUCLEOTIDE SEQUENCE</scope>
</reference>
<dbReference type="AlphaFoldDB" id="A0A0F9D3V0"/>
<dbReference type="SUPFAM" id="SSF50965">
    <property type="entry name" value="Galactose oxidase, central domain"/>
    <property type="match status" value="1"/>
</dbReference>